<sequence length="222" mass="24667">MMPLRERLRRVFGGSSDGSDRKTSSQNSEKSAREERWPSNVYAPGEPMPRPKYRAPVKKEHKEKLESFNWGTAWRRQSFISEYSPMGSRMPSRRNSLISRKSFGGKSSRRNSIGDSGKEVEGVQTKSRHAARATRLSAEIEAEGDDDVTNVGLSRVQSRDKDKALSRQLSLDHPLPTSGARNIAEAAAGKSSDGVAQNDQPFTEEELALALKKSHLTVPDNK</sequence>
<dbReference type="EMBL" id="JBFMKM010000018">
    <property type="protein sequence ID" value="KAL1296637.1"/>
    <property type="molecule type" value="Genomic_DNA"/>
</dbReference>
<keyword evidence="3" id="KW-1185">Reference proteome</keyword>
<dbReference type="GeneID" id="95973825"/>
<accession>A0ABR3P1G2</accession>
<organism evidence="2 3">
    <name type="scientific">Neodothiora populina</name>
    <dbReference type="NCBI Taxonomy" id="2781224"/>
    <lineage>
        <taxon>Eukaryota</taxon>
        <taxon>Fungi</taxon>
        <taxon>Dikarya</taxon>
        <taxon>Ascomycota</taxon>
        <taxon>Pezizomycotina</taxon>
        <taxon>Dothideomycetes</taxon>
        <taxon>Dothideomycetidae</taxon>
        <taxon>Dothideales</taxon>
        <taxon>Dothioraceae</taxon>
        <taxon>Neodothiora</taxon>
    </lineage>
</organism>
<feature type="region of interest" description="Disordered" evidence="1">
    <location>
        <begin position="82"/>
        <end position="202"/>
    </location>
</feature>
<evidence type="ECO:0000313" key="3">
    <source>
        <dbReference type="Proteomes" id="UP001562354"/>
    </source>
</evidence>
<protein>
    <submittedName>
        <fullName evidence="2">Uncharacterized protein</fullName>
    </submittedName>
</protein>
<evidence type="ECO:0000313" key="2">
    <source>
        <dbReference type="EMBL" id="KAL1296637.1"/>
    </source>
</evidence>
<dbReference type="Proteomes" id="UP001562354">
    <property type="component" value="Unassembled WGS sequence"/>
</dbReference>
<name>A0ABR3P1G2_9PEZI</name>
<feature type="region of interest" description="Disordered" evidence="1">
    <location>
        <begin position="1"/>
        <end position="58"/>
    </location>
</feature>
<dbReference type="RefSeq" id="XP_069196319.1">
    <property type="nucleotide sequence ID" value="XM_069340407.1"/>
</dbReference>
<reference evidence="2 3" key="1">
    <citation type="submission" date="2024-07" db="EMBL/GenBank/DDBJ databases">
        <title>Draft sequence of the Neodothiora populina.</title>
        <authorList>
            <person name="Drown D.D."/>
            <person name="Schuette U.S."/>
            <person name="Buechlein A.B."/>
            <person name="Rusch D.R."/>
            <person name="Winton L.W."/>
            <person name="Adams G.A."/>
        </authorList>
    </citation>
    <scope>NUCLEOTIDE SEQUENCE [LARGE SCALE GENOMIC DNA]</scope>
    <source>
        <strain evidence="2 3">CPC 39397</strain>
    </source>
</reference>
<evidence type="ECO:0000256" key="1">
    <source>
        <dbReference type="SAM" id="MobiDB-lite"/>
    </source>
</evidence>
<proteinExistence type="predicted"/>
<comment type="caution">
    <text evidence="2">The sequence shown here is derived from an EMBL/GenBank/DDBJ whole genome shotgun (WGS) entry which is preliminary data.</text>
</comment>
<gene>
    <name evidence="2" type="ORF">AAFC00_000122</name>
</gene>